<gene>
    <name evidence="1" type="ORF">GCM10022247_31620</name>
</gene>
<protein>
    <submittedName>
        <fullName evidence="1">DUF4192 domain-containing protein</fullName>
    </submittedName>
</protein>
<organism evidence="1 2">
    <name type="scientific">Allokutzneria multivorans</name>
    <dbReference type="NCBI Taxonomy" id="1142134"/>
    <lineage>
        <taxon>Bacteria</taxon>
        <taxon>Bacillati</taxon>
        <taxon>Actinomycetota</taxon>
        <taxon>Actinomycetes</taxon>
        <taxon>Pseudonocardiales</taxon>
        <taxon>Pseudonocardiaceae</taxon>
        <taxon>Allokutzneria</taxon>
    </lineage>
</organism>
<accession>A0ABP7S695</accession>
<dbReference type="Pfam" id="PF13830">
    <property type="entry name" value="DUF4192"/>
    <property type="match status" value="1"/>
</dbReference>
<proteinExistence type="predicted"/>
<dbReference type="RefSeq" id="WP_344875335.1">
    <property type="nucleotide sequence ID" value="NZ_BAABAL010000009.1"/>
</dbReference>
<comment type="caution">
    <text evidence="1">The sequence shown here is derived from an EMBL/GenBank/DDBJ whole genome shotgun (WGS) entry which is preliminary data.</text>
</comment>
<evidence type="ECO:0000313" key="2">
    <source>
        <dbReference type="Proteomes" id="UP001501747"/>
    </source>
</evidence>
<name>A0ABP7S695_9PSEU</name>
<dbReference type="Proteomes" id="UP001501747">
    <property type="component" value="Unassembled WGS sequence"/>
</dbReference>
<reference evidence="2" key="1">
    <citation type="journal article" date="2019" name="Int. J. Syst. Evol. Microbiol.">
        <title>The Global Catalogue of Microorganisms (GCM) 10K type strain sequencing project: providing services to taxonomists for standard genome sequencing and annotation.</title>
        <authorList>
            <consortium name="The Broad Institute Genomics Platform"/>
            <consortium name="The Broad Institute Genome Sequencing Center for Infectious Disease"/>
            <person name="Wu L."/>
            <person name="Ma J."/>
        </authorList>
    </citation>
    <scope>NUCLEOTIDE SEQUENCE [LARGE SCALE GENOMIC DNA]</scope>
    <source>
        <strain evidence="2">JCM 17342</strain>
    </source>
</reference>
<dbReference type="InterPro" id="IPR025447">
    <property type="entry name" value="DUF4192"/>
</dbReference>
<dbReference type="EMBL" id="BAABAL010000009">
    <property type="protein sequence ID" value="GAA4007265.1"/>
    <property type="molecule type" value="Genomic_DNA"/>
</dbReference>
<keyword evidence="2" id="KW-1185">Reference proteome</keyword>
<sequence length="350" mass="36764">MPSTTALSGTTRLHDIADLVAAVPHLLGFHPTESLVLVCLTRRKKRTRVGLALRVDLPAVADRQAVAAQLLAPVLGHGATRIVAVVVCPAKPGPWPAELPHAGLIAELDEAFAAAEIRVRHAVWAESIVDGAAWRCYDEPDCGGTLTDPATNPVAAATTLAGNVTFASREEMRALLDPDPPDALARRTALIDALLDGSAGVTPPGFDGPEAALRTVHDTIEATAEHRLQLSDEDVALLAMGLAHHSVRDACLATVLGDRAEAAERLWLELTRAVPGPERAEPAALLAYASYLRGDGALASMALEVAETADGSHRLTRLLRVALDTGLPPDQVGLLALDGVAQHQRLMGTT</sequence>
<evidence type="ECO:0000313" key="1">
    <source>
        <dbReference type="EMBL" id="GAA4007265.1"/>
    </source>
</evidence>